<organism evidence="2 3">
    <name type="scientific">Clonostachys rhizophaga</name>
    <dbReference type="NCBI Taxonomy" id="160324"/>
    <lineage>
        <taxon>Eukaryota</taxon>
        <taxon>Fungi</taxon>
        <taxon>Dikarya</taxon>
        <taxon>Ascomycota</taxon>
        <taxon>Pezizomycotina</taxon>
        <taxon>Sordariomycetes</taxon>
        <taxon>Hypocreomycetidae</taxon>
        <taxon>Hypocreales</taxon>
        <taxon>Bionectriaceae</taxon>
        <taxon>Clonostachys</taxon>
    </lineage>
</organism>
<protein>
    <recommendedName>
        <fullName evidence="4">DUF4345 domain-containing protein</fullName>
    </recommendedName>
</protein>
<evidence type="ECO:0000313" key="2">
    <source>
        <dbReference type="EMBL" id="CAH0021469.1"/>
    </source>
</evidence>
<evidence type="ECO:0000256" key="1">
    <source>
        <dbReference type="SAM" id="Phobius"/>
    </source>
</evidence>
<keyword evidence="1" id="KW-1133">Transmembrane helix</keyword>
<name>A0A9N9VDZ5_9HYPO</name>
<gene>
    <name evidence="2" type="ORF">CRHIZ90672A_00011801</name>
</gene>
<evidence type="ECO:0008006" key="4">
    <source>
        <dbReference type="Google" id="ProtNLM"/>
    </source>
</evidence>
<feature type="transmembrane region" description="Helical" evidence="1">
    <location>
        <begin position="12"/>
        <end position="29"/>
    </location>
</feature>
<feature type="transmembrane region" description="Helical" evidence="1">
    <location>
        <begin position="104"/>
        <end position="123"/>
    </location>
</feature>
<comment type="caution">
    <text evidence="2">The sequence shown here is derived from an EMBL/GenBank/DDBJ whole genome shotgun (WGS) entry which is preliminary data.</text>
</comment>
<sequence length="135" mass="14154">MAFPIALKASSAICATTGIIDLILGPNFLLKTCGAPPLPSGHPVVESQYRFFGGIWAGYGAMIWWASNDVKVRRAPLALLGGIMMLGGAGRLLAAWNHGFGEPLMAVFAGIEILGPVILGLLGQSTVYEVEKKSA</sequence>
<keyword evidence="3" id="KW-1185">Reference proteome</keyword>
<feature type="transmembrane region" description="Helical" evidence="1">
    <location>
        <begin position="49"/>
        <end position="66"/>
    </location>
</feature>
<accession>A0A9N9VDZ5</accession>
<dbReference type="Proteomes" id="UP000696573">
    <property type="component" value="Unassembled WGS sequence"/>
</dbReference>
<dbReference type="Pfam" id="PF14248">
    <property type="entry name" value="DUF4345"/>
    <property type="match status" value="1"/>
</dbReference>
<proteinExistence type="predicted"/>
<dbReference type="InterPro" id="IPR025597">
    <property type="entry name" value="DUF4345"/>
</dbReference>
<dbReference type="OrthoDB" id="5141409at2759"/>
<dbReference type="AlphaFoldDB" id="A0A9N9VDZ5"/>
<dbReference type="EMBL" id="CABFNQ020000654">
    <property type="protein sequence ID" value="CAH0021469.1"/>
    <property type="molecule type" value="Genomic_DNA"/>
</dbReference>
<keyword evidence="1" id="KW-0472">Membrane</keyword>
<keyword evidence="1" id="KW-0812">Transmembrane</keyword>
<reference evidence="2" key="1">
    <citation type="submission" date="2021-10" db="EMBL/GenBank/DDBJ databases">
        <authorList>
            <person name="Piombo E."/>
        </authorList>
    </citation>
    <scope>NUCLEOTIDE SEQUENCE</scope>
</reference>
<feature type="transmembrane region" description="Helical" evidence="1">
    <location>
        <begin position="78"/>
        <end position="98"/>
    </location>
</feature>
<evidence type="ECO:0000313" key="3">
    <source>
        <dbReference type="Proteomes" id="UP000696573"/>
    </source>
</evidence>